<evidence type="ECO:0000256" key="2">
    <source>
        <dbReference type="SAM" id="SignalP"/>
    </source>
</evidence>
<dbReference type="EMBL" id="CVMT01000010">
    <property type="protein sequence ID" value="CRG91613.1"/>
    <property type="molecule type" value="Genomic_DNA"/>
</dbReference>
<accession>A0A0U1M7M5</accession>
<keyword evidence="2" id="KW-0732">Signal</keyword>
<evidence type="ECO:0000256" key="1">
    <source>
        <dbReference type="SAM" id="MobiDB-lite"/>
    </source>
</evidence>
<feature type="signal peptide" evidence="2">
    <location>
        <begin position="1"/>
        <end position="20"/>
    </location>
</feature>
<feature type="chain" id="PRO_5006711643" evidence="2">
    <location>
        <begin position="21"/>
        <end position="253"/>
    </location>
</feature>
<evidence type="ECO:0000313" key="3">
    <source>
        <dbReference type="EMBL" id="CRG91613.1"/>
    </source>
</evidence>
<proteinExistence type="predicted"/>
<name>A0A0U1M7M5_TALIS</name>
<sequence length="253" mass="25598">MLLPTITGLILALLPTAVHTHEEIPIENPQITDPPSPSAYTSALTYHSLLLLARTNHRDDTSTSLGSADALSYCQESIDGCSAQLTLFNNCQSQYGTDLKYLYCLCTTGYHSAVSACDACSASLGALAWSLVSSDAGEASTECGSLSETYATDTKTGPKTGTKTHTGTKGGTTAAAEATSMLPSETSTTRSSTFVLTMPTESYAGLAGQPTIPGNDGVAGPTSSGAAVAAAGSKKGVGMVAGVVLCLGGAVLL</sequence>
<organism evidence="3 4">
    <name type="scientific">Talaromyces islandicus</name>
    <name type="common">Penicillium islandicum</name>
    <dbReference type="NCBI Taxonomy" id="28573"/>
    <lineage>
        <taxon>Eukaryota</taxon>
        <taxon>Fungi</taxon>
        <taxon>Dikarya</taxon>
        <taxon>Ascomycota</taxon>
        <taxon>Pezizomycotina</taxon>
        <taxon>Eurotiomycetes</taxon>
        <taxon>Eurotiomycetidae</taxon>
        <taxon>Eurotiales</taxon>
        <taxon>Trichocomaceae</taxon>
        <taxon>Talaromyces</taxon>
        <taxon>Talaromyces sect. Islandici</taxon>
    </lineage>
</organism>
<feature type="region of interest" description="Disordered" evidence="1">
    <location>
        <begin position="150"/>
        <end position="174"/>
    </location>
</feature>
<dbReference type="AlphaFoldDB" id="A0A0U1M7M5"/>
<reference evidence="3 4" key="1">
    <citation type="submission" date="2015-04" db="EMBL/GenBank/DDBJ databases">
        <authorList>
            <person name="Syromyatnikov M.Y."/>
            <person name="Popov V.N."/>
        </authorList>
    </citation>
    <scope>NUCLEOTIDE SEQUENCE [LARGE SCALE GENOMIC DNA]</scope>
    <source>
        <strain evidence="3">WF-38-12</strain>
    </source>
</reference>
<dbReference type="OrthoDB" id="10569887at2759"/>
<gene>
    <name evidence="3" type="ORF">PISL3812_08663</name>
</gene>
<feature type="compositionally biased region" description="Low complexity" evidence="1">
    <location>
        <begin position="151"/>
        <end position="174"/>
    </location>
</feature>
<protein>
    <submittedName>
        <fullName evidence="3">Uncharacterized protein</fullName>
    </submittedName>
</protein>
<evidence type="ECO:0000313" key="4">
    <source>
        <dbReference type="Proteomes" id="UP000054383"/>
    </source>
</evidence>
<keyword evidence="4" id="KW-1185">Reference proteome</keyword>
<dbReference type="Proteomes" id="UP000054383">
    <property type="component" value="Unassembled WGS sequence"/>
</dbReference>